<accession>A0ABN8SJD7</accession>
<dbReference type="Proteomes" id="UP001159427">
    <property type="component" value="Unassembled WGS sequence"/>
</dbReference>
<evidence type="ECO:0000313" key="2">
    <source>
        <dbReference type="EMBL" id="CAH3190009.1"/>
    </source>
</evidence>
<gene>
    <name evidence="2" type="ORF">PEVE_00019985</name>
</gene>
<feature type="domain" description="VWFA" evidence="1">
    <location>
        <begin position="23"/>
        <end position="102"/>
    </location>
</feature>
<organism evidence="2 3">
    <name type="scientific">Porites evermanni</name>
    <dbReference type="NCBI Taxonomy" id="104178"/>
    <lineage>
        <taxon>Eukaryota</taxon>
        <taxon>Metazoa</taxon>
        <taxon>Cnidaria</taxon>
        <taxon>Anthozoa</taxon>
        <taxon>Hexacorallia</taxon>
        <taxon>Scleractinia</taxon>
        <taxon>Fungiina</taxon>
        <taxon>Poritidae</taxon>
        <taxon>Porites</taxon>
    </lineage>
</organism>
<dbReference type="Pfam" id="PF00092">
    <property type="entry name" value="VWA"/>
    <property type="match status" value="1"/>
</dbReference>
<dbReference type="SUPFAM" id="SSF53300">
    <property type="entry name" value="vWA-like"/>
    <property type="match status" value="1"/>
</dbReference>
<dbReference type="EMBL" id="CALNXI010002690">
    <property type="protein sequence ID" value="CAH3190009.1"/>
    <property type="molecule type" value="Genomic_DNA"/>
</dbReference>
<name>A0ABN8SJD7_9CNID</name>
<dbReference type="InterPro" id="IPR002035">
    <property type="entry name" value="VWF_A"/>
</dbReference>
<feature type="non-terminal residue" evidence="2">
    <location>
        <position position="104"/>
    </location>
</feature>
<proteinExistence type="predicted"/>
<evidence type="ECO:0000313" key="3">
    <source>
        <dbReference type="Proteomes" id="UP001159427"/>
    </source>
</evidence>
<comment type="caution">
    <text evidence="2">The sequence shown here is derived from an EMBL/GenBank/DDBJ whole genome shotgun (WGS) entry which is preliminary data.</text>
</comment>
<keyword evidence="3" id="KW-1185">Reference proteome</keyword>
<reference evidence="2 3" key="1">
    <citation type="submission" date="2022-05" db="EMBL/GenBank/DDBJ databases">
        <authorList>
            <consortium name="Genoscope - CEA"/>
            <person name="William W."/>
        </authorList>
    </citation>
    <scope>NUCLEOTIDE SEQUENCE [LARGE SCALE GENOMIC DNA]</scope>
</reference>
<dbReference type="Gene3D" id="3.40.50.410">
    <property type="entry name" value="von Willebrand factor, type A domain"/>
    <property type="match status" value="1"/>
</dbReference>
<sequence length="104" mass="11867">MFPITTNCSAWLVQCLTREKRRRVKARKMVFLVTDGKSNRGGHLTIPRAQALKRSGVKIFVVAVGENVRGIDETDRVASYSPKDYIFRVKKLDGFLQIIKLMVQ</sequence>
<dbReference type="PROSITE" id="PS50234">
    <property type="entry name" value="VWFA"/>
    <property type="match status" value="1"/>
</dbReference>
<evidence type="ECO:0000259" key="1">
    <source>
        <dbReference type="PROSITE" id="PS50234"/>
    </source>
</evidence>
<protein>
    <recommendedName>
        <fullName evidence="1">VWFA domain-containing protein</fullName>
    </recommendedName>
</protein>
<dbReference type="InterPro" id="IPR036465">
    <property type="entry name" value="vWFA_dom_sf"/>
</dbReference>